<dbReference type="OrthoDB" id="363185at2759"/>
<dbReference type="GO" id="GO:0005737">
    <property type="term" value="C:cytoplasm"/>
    <property type="evidence" value="ECO:0007669"/>
    <property type="project" value="UniProtKB-SubCell"/>
</dbReference>
<keyword evidence="10" id="KW-0808">Transferase</keyword>
<dbReference type="InterPro" id="IPR029057">
    <property type="entry name" value="PRTase-like"/>
</dbReference>
<evidence type="ECO:0000256" key="1">
    <source>
        <dbReference type="ARBA" id="ARBA00000868"/>
    </source>
</evidence>
<evidence type="ECO:0000256" key="5">
    <source>
        <dbReference type="ARBA" id="ARBA00008391"/>
    </source>
</evidence>
<accession>A4S4H6</accession>
<evidence type="ECO:0000256" key="8">
    <source>
        <dbReference type="ARBA" id="ARBA00022490"/>
    </source>
</evidence>
<evidence type="ECO:0000256" key="4">
    <source>
        <dbReference type="ARBA" id="ARBA00004659"/>
    </source>
</evidence>
<dbReference type="SUPFAM" id="SSF53271">
    <property type="entry name" value="PRTase-like"/>
    <property type="match status" value="1"/>
</dbReference>
<evidence type="ECO:0000256" key="2">
    <source>
        <dbReference type="ARBA" id="ARBA00003968"/>
    </source>
</evidence>
<evidence type="ECO:0000256" key="6">
    <source>
        <dbReference type="ARBA" id="ARBA00011738"/>
    </source>
</evidence>
<dbReference type="PANTHER" id="PTHR11776:SF7">
    <property type="entry name" value="PHOSPHORIBOSYLTRANSFERASE DOMAIN-CONTAINING PROTEIN"/>
    <property type="match status" value="1"/>
</dbReference>
<dbReference type="KEGG" id="olu:OSTLU_26413"/>
<dbReference type="EMBL" id="CP000591">
    <property type="protein sequence ID" value="ABO98733.1"/>
    <property type="molecule type" value="Genomic_DNA"/>
</dbReference>
<dbReference type="Pfam" id="PF00156">
    <property type="entry name" value="Pribosyltran"/>
    <property type="match status" value="1"/>
</dbReference>
<dbReference type="PANTHER" id="PTHR11776">
    <property type="entry name" value="ADENINE PHOSPHORIBOSYLTRANSFERASE"/>
    <property type="match status" value="1"/>
</dbReference>
<dbReference type="CDD" id="cd06223">
    <property type="entry name" value="PRTases_typeI"/>
    <property type="match status" value="1"/>
</dbReference>
<evidence type="ECO:0000256" key="10">
    <source>
        <dbReference type="ARBA" id="ARBA00022679"/>
    </source>
</evidence>
<protein>
    <recommendedName>
        <fullName evidence="7">adenine phosphoribosyltransferase</fullName>
        <ecNumber evidence="7">2.4.2.7</ecNumber>
    </recommendedName>
</protein>
<dbReference type="HOGENOM" id="CLU_063339_2_0_1"/>
<comment type="subcellular location">
    <subcellularLocation>
        <location evidence="3">Cytoplasm</location>
    </subcellularLocation>
</comment>
<dbReference type="GeneID" id="5004334"/>
<dbReference type="STRING" id="436017.A4S4H6"/>
<dbReference type="Gramene" id="ABO98733">
    <property type="protein sequence ID" value="ABO98733"/>
    <property type="gene ID" value="OSTLU_26413"/>
</dbReference>
<dbReference type="Gene3D" id="3.40.50.2020">
    <property type="match status" value="1"/>
</dbReference>
<comment type="function">
    <text evidence="2">Catalyzes a salvage reaction resulting in the formation of AMP, that is energically less costly than de novo synthesis.</text>
</comment>
<sequence length="239" mass="25595">MRARDRENHFCLDQNDAAVRAIAAALPWYGPEYSPHDVPSFYDVSGITENPEVFRAVTELFVARYRAQGEAGPTHIAGFDARGFLFGPPIAMALNVPFVMIRKAGKLPGVLVSSGTYVTEYSTDETVMRLGSVKAGDRVVLIDDLIATGGTALAGFNLVDQLGARVHEFAAMVSLPFLDGVKKIHEYADGKFKDVPCFTMVDDSTIGPEMCRDPPAGTPRVVAAGDAARVSAEIDAATA</sequence>
<dbReference type="GO" id="GO:0006166">
    <property type="term" value="P:purine ribonucleoside salvage"/>
    <property type="evidence" value="ECO:0007669"/>
    <property type="project" value="UniProtKB-KW"/>
</dbReference>
<organism evidence="13 14">
    <name type="scientific">Ostreococcus lucimarinus (strain CCE9901)</name>
    <dbReference type="NCBI Taxonomy" id="436017"/>
    <lineage>
        <taxon>Eukaryota</taxon>
        <taxon>Viridiplantae</taxon>
        <taxon>Chlorophyta</taxon>
        <taxon>Mamiellophyceae</taxon>
        <taxon>Mamiellales</taxon>
        <taxon>Bathycoccaceae</taxon>
        <taxon>Ostreococcus</taxon>
    </lineage>
</organism>
<proteinExistence type="inferred from homology"/>
<dbReference type="EC" id="2.4.2.7" evidence="7"/>
<dbReference type="eggNOG" id="KOG1712">
    <property type="taxonomic scope" value="Eukaryota"/>
</dbReference>
<dbReference type="AlphaFoldDB" id="A4S4H6"/>
<dbReference type="GO" id="GO:0003999">
    <property type="term" value="F:adenine phosphoribosyltransferase activity"/>
    <property type="evidence" value="ECO:0007669"/>
    <property type="project" value="UniProtKB-EC"/>
</dbReference>
<name>A4S4H6_OSTLU</name>
<evidence type="ECO:0000256" key="11">
    <source>
        <dbReference type="ARBA" id="ARBA00022726"/>
    </source>
</evidence>
<keyword evidence="8" id="KW-0963">Cytoplasm</keyword>
<dbReference type="InterPro" id="IPR000836">
    <property type="entry name" value="PRTase_dom"/>
</dbReference>
<dbReference type="FunFam" id="3.40.50.2020:FF:000004">
    <property type="entry name" value="Adenine phosphoribosyltransferase"/>
    <property type="match status" value="1"/>
</dbReference>
<comment type="pathway">
    <text evidence="4">Purine metabolism; AMP biosynthesis via salvage pathway; AMP from adenine: step 1/1.</text>
</comment>
<gene>
    <name evidence="13" type="ORF">OSTLU_26413</name>
</gene>
<dbReference type="NCBIfam" id="NF002636">
    <property type="entry name" value="PRK02304.1-5"/>
    <property type="match status" value="1"/>
</dbReference>
<evidence type="ECO:0000256" key="7">
    <source>
        <dbReference type="ARBA" id="ARBA00011893"/>
    </source>
</evidence>
<comment type="catalytic activity">
    <reaction evidence="1">
        <text>AMP + diphosphate = 5-phospho-alpha-D-ribose 1-diphosphate + adenine</text>
        <dbReference type="Rhea" id="RHEA:16609"/>
        <dbReference type="ChEBI" id="CHEBI:16708"/>
        <dbReference type="ChEBI" id="CHEBI:33019"/>
        <dbReference type="ChEBI" id="CHEBI:58017"/>
        <dbReference type="ChEBI" id="CHEBI:456215"/>
        <dbReference type="EC" id="2.4.2.7"/>
    </reaction>
</comment>
<reference evidence="13 14" key="1">
    <citation type="journal article" date="2007" name="Proc. Natl. Acad. Sci. U.S.A.">
        <title>The tiny eukaryote Ostreococcus provides genomic insights into the paradox of plankton speciation.</title>
        <authorList>
            <person name="Palenik B."/>
            <person name="Grimwood J."/>
            <person name="Aerts A."/>
            <person name="Rouze P."/>
            <person name="Salamov A."/>
            <person name="Putnam N."/>
            <person name="Dupont C."/>
            <person name="Jorgensen R."/>
            <person name="Derelle E."/>
            <person name="Rombauts S."/>
            <person name="Zhou K."/>
            <person name="Otillar R."/>
            <person name="Merchant S.S."/>
            <person name="Podell S."/>
            <person name="Gaasterland T."/>
            <person name="Napoli C."/>
            <person name="Gendler K."/>
            <person name="Manuell A."/>
            <person name="Tai V."/>
            <person name="Vallon O."/>
            <person name="Piganeau G."/>
            <person name="Jancek S."/>
            <person name="Heijde M."/>
            <person name="Jabbari K."/>
            <person name="Bowler C."/>
            <person name="Lohr M."/>
            <person name="Robbens S."/>
            <person name="Werner G."/>
            <person name="Dubchak I."/>
            <person name="Pazour G.J."/>
            <person name="Ren Q."/>
            <person name="Paulsen I."/>
            <person name="Delwiche C."/>
            <person name="Schmutz J."/>
            <person name="Rokhsar D."/>
            <person name="Van de Peer Y."/>
            <person name="Moreau H."/>
            <person name="Grigoriev I.V."/>
        </authorList>
    </citation>
    <scope>NUCLEOTIDE SEQUENCE [LARGE SCALE GENOMIC DNA]</scope>
    <source>
        <strain evidence="13 14">CCE9901</strain>
    </source>
</reference>
<evidence type="ECO:0000256" key="3">
    <source>
        <dbReference type="ARBA" id="ARBA00004496"/>
    </source>
</evidence>
<comment type="similarity">
    <text evidence="5">Belongs to the purine/pyrimidine phosphoribosyltransferase family.</text>
</comment>
<keyword evidence="14" id="KW-1185">Reference proteome</keyword>
<evidence type="ECO:0000256" key="9">
    <source>
        <dbReference type="ARBA" id="ARBA00022676"/>
    </source>
</evidence>
<dbReference type="RefSeq" id="XP_001420440.1">
    <property type="nucleotide sequence ID" value="XM_001420403.1"/>
</dbReference>
<comment type="subunit">
    <text evidence="6">Homodimer.</text>
</comment>
<feature type="domain" description="Phosphoribosyltransferase" evidence="12">
    <location>
        <begin position="45"/>
        <end position="201"/>
    </location>
</feature>
<dbReference type="OMA" id="PMIAVEL"/>
<dbReference type="Proteomes" id="UP000001568">
    <property type="component" value="Chromosome 11"/>
</dbReference>
<evidence type="ECO:0000259" key="12">
    <source>
        <dbReference type="Pfam" id="PF00156"/>
    </source>
</evidence>
<dbReference type="InterPro" id="IPR050120">
    <property type="entry name" value="Adenine_PRTase"/>
</dbReference>
<evidence type="ECO:0000313" key="13">
    <source>
        <dbReference type="EMBL" id="ABO98733.1"/>
    </source>
</evidence>
<evidence type="ECO:0000313" key="14">
    <source>
        <dbReference type="Proteomes" id="UP000001568"/>
    </source>
</evidence>
<keyword evidence="11" id="KW-0660">Purine salvage</keyword>
<keyword evidence="9" id="KW-0328">Glycosyltransferase</keyword>